<dbReference type="Proteomes" id="UP000294641">
    <property type="component" value="Unassembled WGS sequence"/>
</dbReference>
<dbReference type="InterPro" id="IPR007263">
    <property type="entry name" value="DCC1-like"/>
</dbReference>
<protein>
    <submittedName>
        <fullName evidence="2">DCC family thiol-disulfide oxidoreductase YuxK</fullName>
    </submittedName>
    <submittedName>
        <fullName evidence="1">Protein of uncharacterized function, DUF393</fullName>
    </submittedName>
</protein>
<evidence type="ECO:0000313" key="2">
    <source>
        <dbReference type="EMBL" id="TDR40898.1"/>
    </source>
</evidence>
<evidence type="ECO:0000313" key="1">
    <source>
        <dbReference type="EMBL" id="STX09730.1"/>
    </source>
</evidence>
<keyword evidence="4" id="KW-1185">Reference proteome</keyword>
<dbReference type="Pfam" id="PF04134">
    <property type="entry name" value="DCC1-like"/>
    <property type="match status" value="1"/>
</dbReference>
<sequence length="131" mass="15122">MKDSPILFYDGDCGFCQKSVQFFLKHEKNHHFLFASLQGSIGEQQLPEHLTTNLDSLVVKHGNTILTESDAVFFIAENLSFPYSLAKIGKYVPKRLRNGIYRMVARNRHKLSKTSESCRLLSKDERLRFLD</sequence>
<dbReference type="EMBL" id="SNZG01000007">
    <property type="protein sequence ID" value="TDR40898.1"/>
    <property type="molecule type" value="Genomic_DNA"/>
</dbReference>
<evidence type="ECO:0000313" key="4">
    <source>
        <dbReference type="Proteomes" id="UP000294641"/>
    </source>
</evidence>
<dbReference type="Proteomes" id="UP000254330">
    <property type="component" value="Unassembled WGS sequence"/>
</dbReference>
<dbReference type="EMBL" id="UGNP01000001">
    <property type="protein sequence ID" value="STX09730.1"/>
    <property type="molecule type" value="Genomic_DNA"/>
</dbReference>
<dbReference type="RefSeq" id="WP_166636069.1">
    <property type="nucleotide sequence ID" value="NZ_BJUE01000042.1"/>
</dbReference>
<dbReference type="PANTHER" id="PTHR33639">
    <property type="entry name" value="THIOL-DISULFIDE OXIDOREDUCTASE DCC"/>
    <property type="match status" value="1"/>
</dbReference>
<gene>
    <name evidence="2" type="ORF">DFR61_10713</name>
    <name evidence="1" type="ORF">NCTC10597_01426</name>
</gene>
<evidence type="ECO:0000313" key="3">
    <source>
        <dbReference type="Proteomes" id="UP000254330"/>
    </source>
</evidence>
<proteinExistence type="predicted"/>
<accession>A0A8B4QAI8</accession>
<name>A0A8B4QAI8_9BACL</name>
<dbReference type="PANTHER" id="PTHR33639:SF2">
    <property type="entry name" value="DUF393 DOMAIN-CONTAINING PROTEIN"/>
    <property type="match status" value="1"/>
</dbReference>
<reference evidence="2 4" key="2">
    <citation type="submission" date="2019-03" db="EMBL/GenBank/DDBJ databases">
        <title>Genomic Encyclopedia of Type Strains, Phase IV (KMG-IV): sequencing the most valuable type-strain genomes for metagenomic binning, comparative biology and taxonomic classification.</title>
        <authorList>
            <person name="Goeker M."/>
        </authorList>
    </citation>
    <scope>NUCLEOTIDE SEQUENCE [LARGE SCALE GENOMIC DNA]</scope>
    <source>
        <strain evidence="2 4">DSM 20580</strain>
    </source>
</reference>
<reference evidence="1 3" key="1">
    <citation type="submission" date="2018-06" db="EMBL/GenBank/DDBJ databases">
        <authorList>
            <consortium name="Pathogen Informatics"/>
            <person name="Doyle S."/>
        </authorList>
    </citation>
    <scope>NUCLEOTIDE SEQUENCE [LARGE SCALE GENOMIC DNA]</scope>
    <source>
        <strain evidence="1 3">NCTC10597</strain>
    </source>
</reference>
<comment type="caution">
    <text evidence="1">The sequence shown here is derived from an EMBL/GenBank/DDBJ whole genome shotgun (WGS) entry which is preliminary data.</text>
</comment>
<dbReference type="InterPro" id="IPR052927">
    <property type="entry name" value="DCC_oxidoreductase"/>
</dbReference>
<organism evidence="1 3">
    <name type="scientific">Kurthia zopfii</name>
    <dbReference type="NCBI Taxonomy" id="1650"/>
    <lineage>
        <taxon>Bacteria</taxon>
        <taxon>Bacillati</taxon>
        <taxon>Bacillota</taxon>
        <taxon>Bacilli</taxon>
        <taxon>Bacillales</taxon>
        <taxon>Caryophanaceae</taxon>
        <taxon>Kurthia</taxon>
    </lineage>
</organism>
<dbReference type="GO" id="GO:0015035">
    <property type="term" value="F:protein-disulfide reductase activity"/>
    <property type="evidence" value="ECO:0007669"/>
    <property type="project" value="InterPro"/>
</dbReference>
<dbReference type="AlphaFoldDB" id="A0A8B4QAI8"/>